<dbReference type="EMBL" id="CP104965">
    <property type="protein sequence ID" value="UXN70892.1"/>
    <property type="molecule type" value="Genomic_DNA"/>
</dbReference>
<protein>
    <submittedName>
        <fullName evidence="1">Uncharacterized protein</fullName>
    </submittedName>
</protein>
<dbReference type="Proteomes" id="UP001061862">
    <property type="component" value="Chromosome"/>
</dbReference>
<evidence type="ECO:0000313" key="2">
    <source>
        <dbReference type="Proteomes" id="UP001061862"/>
    </source>
</evidence>
<gene>
    <name evidence="1" type="ORF">N8A98_06810</name>
</gene>
<name>A0ABY6CFM1_9HYPH</name>
<accession>A0ABY6CFM1</accession>
<sequence>MTPRDMDAMSLWEFTAMVDGYKAANSSDEKPEAPSADEFYAMVANAS</sequence>
<evidence type="ECO:0000313" key="1">
    <source>
        <dbReference type="EMBL" id="UXN70892.1"/>
    </source>
</evidence>
<proteinExistence type="predicted"/>
<dbReference type="RefSeq" id="WP_262170174.1">
    <property type="nucleotide sequence ID" value="NZ_CP104965.1"/>
</dbReference>
<keyword evidence="2" id="KW-1185">Reference proteome</keyword>
<reference evidence="1 2" key="1">
    <citation type="submission" date="2022-09" db="EMBL/GenBank/DDBJ databases">
        <title>Interaction between co-microsymbionts with complementary sets of symbiotic genes in legume-rhizobium systems.</title>
        <authorList>
            <person name="Safronova V."/>
            <person name="Sazanova A."/>
            <person name="Afonin A."/>
            <person name="Chirak E."/>
        </authorList>
    </citation>
    <scope>NUCLEOTIDE SEQUENCE [LARGE SCALE GENOMIC DNA]</scope>
    <source>
        <strain evidence="1 2">A18/4-1</strain>
    </source>
</reference>
<organism evidence="1 2">
    <name type="scientific">Devosia neptuniae</name>
    <dbReference type="NCBI Taxonomy" id="191302"/>
    <lineage>
        <taxon>Bacteria</taxon>
        <taxon>Pseudomonadati</taxon>
        <taxon>Pseudomonadota</taxon>
        <taxon>Alphaproteobacteria</taxon>
        <taxon>Hyphomicrobiales</taxon>
        <taxon>Devosiaceae</taxon>
        <taxon>Devosia</taxon>
    </lineage>
</organism>